<evidence type="ECO:0000313" key="5">
    <source>
        <dbReference type="Proteomes" id="UP001642409"/>
    </source>
</evidence>
<comment type="similarity">
    <text evidence="1 2">Belongs to the serpin family.</text>
</comment>
<accession>A0ABP1HPJ7</accession>
<gene>
    <name evidence="4" type="ORF">HINF_LOCUS16095</name>
</gene>
<dbReference type="Gene3D" id="3.30.497.10">
    <property type="entry name" value="Antithrombin, subunit I, domain 2"/>
    <property type="match status" value="1"/>
</dbReference>
<dbReference type="Pfam" id="PF00079">
    <property type="entry name" value="Serpin"/>
    <property type="match status" value="1"/>
</dbReference>
<dbReference type="EMBL" id="CAXDID020000039">
    <property type="protein sequence ID" value="CAL5999186.1"/>
    <property type="molecule type" value="Genomic_DNA"/>
</dbReference>
<dbReference type="InterPro" id="IPR023796">
    <property type="entry name" value="Serpin_dom"/>
</dbReference>
<protein>
    <submittedName>
        <fullName evidence="4">Serpin_1</fullName>
    </submittedName>
</protein>
<comment type="caution">
    <text evidence="4">The sequence shown here is derived from an EMBL/GenBank/DDBJ whole genome shotgun (WGS) entry which is preliminary data.</text>
</comment>
<evidence type="ECO:0000256" key="1">
    <source>
        <dbReference type="ARBA" id="ARBA00009500"/>
    </source>
</evidence>
<dbReference type="Gene3D" id="2.30.39.10">
    <property type="entry name" value="Alpha-1-antitrypsin, domain 1"/>
    <property type="match status" value="1"/>
</dbReference>
<dbReference type="InterPro" id="IPR042185">
    <property type="entry name" value="Serpin_sf_2"/>
</dbReference>
<feature type="domain" description="Serpin" evidence="3">
    <location>
        <begin position="10"/>
        <end position="339"/>
    </location>
</feature>
<sequence length="339" mass="37836">MQTLNNHAEQIIKTIDFTTKSMCYSPFSIMHVLLLLSYCANDDAINELVSVLQIDRQSLLQLSKQLSSESSITIASNIFDKSINNINKDFLELVKKDFGIKPETLMSAAQVNSWCALHTNNKITHLIDSANFETILISAIHFKANWKTKFDVNATREDIFNGFSTQFKKQFMNTRQRILYAKSDTFQVCKLPYADSTLSALIILPTQNTKASLTSSFAPALHLPLTSTDLILSLPKFTANSTFSLNAPLQSLKIKKIFHSINATETLGKTLKVDAVIQKTFINIDESGTEAAAVSAVFMRRTSSGAPQKVIEKMDCDRPFWFLILNEEGAVVFVTSVVD</sequence>
<proteinExistence type="inferred from homology"/>
<keyword evidence="5" id="KW-1185">Reference proteome</keyword>
<dbReference type="PANTHER" id="PTHR11461">
    <property type="entry name" value="SERINE PROTEASE INHIBITOR, SERPIN"/>
    <property type="match status" value="1"/>
</dbReference>
<dbReference type="InterPro" id="IPR036186">
    <property type="entry name" value="Serpin_sf"/>
</dbReference>
<dbReference type="SMART" id="SM00093">
    <property type="entry name" value="SERPIN"/>
    <property type="match status" value="1"/>
</dbReference>
<name>A0ABP1HPJ7_9EUKA</name>
<dbReference type="InterPro" id="IPR000215">
    <property type="entry name" value="Serpin_fam"/>
</dbReference>
<dbReference type="PANTHER" id="PTHR11461:SF211">
    <property type="entry name" value="GH10112P-RELATED"/>
    <property type="match status" value="1"/>
</dbReference>
<evidence type="ECO:0000259" key="3">
    <source>
        <dbReference type="SMART" id="SM00093"/>
    </source>
</evidence>
<evidence type="ECO:0000313" key="4">
    <source>
        <dbReference type="EMBL" id="CAL5999186.1"/>
    </source>
</evidence>
<dbReference type="SUPFAM" id="SSF56574">
    <property type="entry name" value="Serpins"/>
    <property type="match status" value="1"/>
</dbReference>
<reference evidence="4 5" key="1">
    <citation type="submission" date="2024-07" db="EMBL/GenBank/DDBJ databases">
        <authorList>
            <person name="Akdeniz Z."/>
        </authorList>
    </citation>
    <scope>NUCLEOTIDE SEQUENCE [LARGE SCALE GENOMIC DNA]</scope>
</reference>
<dbReference type="InterPro" id="IPR042178">
    <property type="entry name" value="Serpin_sf_1"/>
</dbReference>
<organism evidence="4 5">
    <name type="scientific">Hexamita inflata</name>
    <dbReference type="NCBI Taxonomy" id="28002"/>
    <lineage>
        <taxon>Eukaryota</taxon>
        <taxon>Metamonada</taxon>
        <taxon>Diplomonadida</taxon>
        <taxon>Hexamitidae</taxon>
        <taxon>Hexamitinae</taxon>
        <taxon>Hexamita</taxon>
    </lineage>
</organism>
<dbReference type="CDD" id="cd00172">
    <property type="entry name" value="serpin"/>
    <property type="match status" value="1"/>
</dbReference>
<evidence type="ECO:0000256" key="2">
    <source>
        <dbReference type="RuleBase" id="RU000411"/>
    </source>
</evidence>
<dbReference type="Proteomes" id="UP001642409">
    <property type="component" value="Unassembled WGS sequence"/>
</dbReference>